<dbReference type="Pfam" id="PF00501">
    <property type="entry name" value="AMP-binding"/>
    <property type="match status" value="1"/>
</dbReference>
<feature type="domain" description="AMP-dependent synthetase/ligase" evidence="1">
    <location>
        <begin position="102"/>
        <end position="528"/>
    </location>
</feature>
<dbReference type="STRING" id="68775.A0A5C3MEP9"/>
<dbReference type="Gene3D" id="3.40.50.12780">
    <property type="entry name" value="N-terminal domain of ligase-like"/>
    <property type="match status" value="1"/>
</dbReference>
<dbReference type="PANTHER" id="PTHR43272">
    <property type="entry name" value="LONG-CHAIN-FATTY-ACID--COA LIGASE"/>
    <property type="match status" value="1"/>
</dbReference>
<proteinExistence type="predicted"/>
<dbReference type="InterPro" id="IPR042099">
    <property type="entry name" value="ANL_N_sf"/>
</dbReference>
<accession>A0A5C3MEP9</accession>
<evidence type="ECO:0000259" key="1">
    <source>
        <dbReference type="Pfam" id="PF00501"/>
    </source>
</evidence>
<gene>
    <name evidence="2" type="ORF">BDQ12DRAFT_676954</name>
</gene>
<dbReference type="OrthoDB" id="1700726at2759"/>
<dbReference type="SUPFAM" id="SSF56801">
    <property type="entry name" value="Acetyl-CoA synthetase-like"/>
    <property type="match status" value="1"/>
</dbReference>
<dbReference type="GO" id="GO:0004467">
    <property type="term" value="F:long-chain fatty acid-CoA ligase activity"/>
    <property type="evidence" value="ECO:0007669"/>
    <property type="project" value="TreeGrafter"/>
</dbReference>
<dbReference type="GO" id="GO:0005783">
    <property type="term" value="C:endoplasmic reticulum"/>
    <property type="evidence" value="ECO:0007669"/>
    <property type="project" value="TreeGrafter"/>
</dbReference>
<dbReference type="AlphaFoldDB" id="A0A5C3MEP9"/>
<sequence>MGLPFNLSEYLITDDLTILLALIAATVFLLNNLYKPQPLVHPILLGRQSDAGRARNPKESAVYRNYGTGLLGRFPIRPSKEVYILADLVKQESEAPRTLWSTKITNTHLQDRVASLGTGLLRLARLQPNESNVLLLLNDSLEFIVADMALASHCIPSFTLASSNLLSSVLESHPPSAIITHAFLLSQILELIYDAGEKTGHHTIIVVGEPSSQAMASVASNVKVLKFSEVEREGFKVEKVISPLPKPSDIFTVSFFEGEGGQLQSAQLTHENITAGVTATRSLLPLSHTPSPLDTILSTHSLSTPYGRAIAYTAIYEGTSFATQRSSELYHIDDQQNPSDGSDIITGKRYPIPAPTILFIKPQHLNYLVSEILKQASKSWLLFPIAWRHKLAGIADGFLTKDSLWDRLVFDNARAKVMGDGAAALRAIIVSGGAIDAEKMTPSRIALSVPLVNTFIHPLVAGPVLASHAFDLQDFPAVTNDVLPSPAAHCGPPSVNVEAKLVGVDDELVENGADPSGALLVRGPSVARLVSVEDYVDVQPEGDKDGWIIMGVRAKVQTNGSFQVLSQI</sequence>
<protein>
    <recommendedName>
        <fullName evidence="1">AMP-dependent synthetase/ligase domain-containing protein</fullName>
    </recommendedName>
</protein>
<keyword evidence="3" id="KW-1185">Reference proteome</keyword>
<organism evidence="2 3">
    <name type="scientific">Crucibulum laeve</name>
    <dbReference type="NCBI Taxonomy" id="68775"/>
    <lineage>
        <taxon>Eukaryota</taxon>
        <taxon>Fungi</taxon>
        <taxon>Dikarya</taxon>
        <taxon>Basidiomycota</taxon>
        <taxon>Agaricomycotina</taxon>
        <taxon>Agaricomycetes</taxon>
        <taxon>Agaricomycetidae</taxon>
        <taxon>Agaricales</taxon>
        <taxon>Agaricineae</taxon>
        <taxon>Nidulariaceae</taxon>
        <taxon>Crucibulum</taxon>
    </lineage>
</organism>
<dbReference type="Proteomes" id="UP000308652">
    <property type="component" value="Unassembled WGS sequence"/>
</dbReference>
<evidence type="ECO:0000313" key="2">
    <source>
        <dbReference type="EMBL" id="TFK42886.1"/>
    </source>
</evidence>
<dbReference type="GO" id="GO:0016020">
    <property type="term" value="C:membrane"/>
    <property type="evidence" value="ECO:0007669"/>
    <property type="project" value="TreeGrafter"/>
</dbReference>
<reference evidence="2 3" key="1">
    <citation type="journal article" date="2019" name="Nat. Ecol. Evol.">
        <title>Megaphylogeny resolves global patterns of mushroom evolution.</title>
        <authorList>
            <person name="Varga T."/>
            <person name="Krizsan K."/>
            <person name="Foldi C."/>
            <person name="Dima B."/>
            <person name="Sanchez-Garcia M."/>
            <person name="Sanchez-Ramirez S."/>
            <person name="Szollosi G.J."/>
            <person name="Szarkandi J.G."/>
            <person name="Papp V."/>
            <person name="Albert L."/>
            <person name="Andreopoulos W."/>
            <person name="Angelini C."/>
            <person name="Antonin V."/>
            <person name="Barry K.W."/>
            <person name="Bougher N.L."/>
            <person name="Buchanan P."/>
            <person name="Buyck B."/>
            <person name="Bense V."/>
            <person name="Catcheside P."/>
            <person name="Chovatia M."/>
            <person name="Cooper J."/>
            <person name="Damon W."/>
            <person name="Desjardin D."/>
            <person name="Finy P."/>
            <person name="Geml J."/>
            <person name="Haridas S."/>
            <person name="Hughes K."/>
            <person name="Justo A."/>
            <person name="Karasinski D."/>
            <person name="Kautmanova I."/>
            <person name="Kiss B."/>
            <person name="Kocsube S."/>
            <person name="Kotiranta H."/>
            <person name="LaButti K.M."/>
            <person name="Lechner B.E."/>
            <person name="Liimatainen K."/>
            <person name="Lipzen A."/>
            <person name="Lukacs Z."/>
            <person name="Mihaltcheva S."/>
            <person name="Morgado L.N."/>
            <person name="Niskanen T."/>
            <person name="Noordeloos M.E."/>
            <person name="Ohm R.A."/>
            <person name="Ortiz-Santana B."/>
            <person name="Ovrebo C."/>
            <person name="Racz N."/>
            <person name="Riley R."/>
            <person name="Savchenko A."/>
            <person name="Shiryaev A."/>
            <person name="Soop K."/>
            <person name="Spirin V."/>
            <person name="Szebenyi C."/>
            <person name="Tomsovsky M."/>
            <person name="Tulloss R.E."/>
            <person name="Uehling J."/>
            <person name="Grigoriev I.V."/>
            <person name="Vagvolgyi C."/>
            <person name="Papp T."/>
            <person name="Martin F.M."/>
            <person name="Miettinen O."/>
            <person name="Hibbett D.S."/>
            <person name="Nagy L.G."/>
        </authorList>
    </citation>
    <scope>NUCLEOTIDE SEQUENCE [LARGE SCALE GENOMIC DNA]</scope>
    <source>
        <strain evidence="2 3">CBS 166.37</strain>
    </source>
</reference>
<evidence type="ECO:0000313" key="3">
    <source>
        <dbReference type="Proteomes" id="UP000308652"/>
    </source>
</evidence>
<name>A0A5C3MEP9_9AGAR</name>
<dbReference type="PANTHER" id="PTHR43272:SF11">
    <property type="entry name" value="AMP-DEPENDENT SYNTHETASE_LIGASE DOMAIN-CONTAINING PROTEIN"/>
    <property type="match status" value="1"/>
</dbReference>
<dbReference type="InterPro" id="IPR000873">
    <property type="entry name" value="AMP-dep_synth/lig_dom"/>
</dbReference>
<dbReference type="EMBL" id="ML213592">
    <property type="protein sequence ID" value="TFK42886.1"/>
    <property type="molecule type" value="Genomic_DNA"/>
</dbReference>